<comment type="caution">
    <text evidence="1">The sequence shown here is derived from an EMBL/GenBank/DDBJ whole genome shotgun (WGS) entry which is preliminary data.</text>
</comment>
<evidence type="ECO:0000313" key="2">
    <source>
        <dbReference type="Proteomes" id="UP000606974"/>
    </source>
</evidence>
<sequence length="60" mass="6616">MCFELAMPDLKNGLLAGIGLSSSEKEVSEGLLMLVKKLTLVICVEHWSISMFRESTMALN</sequence>
<protein>
    <submittedName>
        <fullName evidence="1">Uncharacterized protein</fullName>
    </submittedName>
</protein>
<proteinExistence type="predicted"/>
<name>A0A8H7AZE9_9EURO</name>
<accession>A0A8H7AZE9</accession>
<gene>
    <name evidence="1" type="ORF">GJ744_006564</name>
</gene>
<dbReference type="Proteomes" id="UP000606974">
    <property type="component" value="Unassembled WGS sequence"/>
</dbReference>
<dbReference type="EMBL" id="JAACFV010000003">
    <property type="protein sequence ID" value="KAF7513950.1"/>
    <property type="molecule type" value="Genomic_DNA"/>
</dbReference>
<organism evidence="1 2">
    <name type="scientific">Endocarpon pusillum</name>
    <dbReference type="NCBI Taxonomy" id="364733"/>
    <lineage>
        <taxon>Eukaryota</taxon>
        <taxon>Fungi</taxon>
        <taxon>Dikarya</taxon>
        <taxon>Ascomycota</taxon>
        <taxon>Pezizomycotina</taxon>
        <taxon>Eurotiomycetes</taxon>
        <taxon>Chaetothyriomycetidae</taxon>
        <taxon>Verrucariales</taxon>
        <taxon>Verrucariaceae</taxon>
        <taxon>Endocarpon</taxon>
    </lineage>
</organism>
<dbReference type="AlphaFoldDB" id="A0A8H7AZE9"/>
<reference evidence="1" key="1">
    <citation type="submission" date="2020-02" db="EMBL/GenBank/DDBJ databases">
        <authorList>
            <person name="Palmer J.M."/>
        </authorList>
    </citation>
    <scope>NUCLEOTIDE SEQUENCE</scope>
    <source>
        <strain evidence="1">EPUS1.4</strain>
        <tissue evidence="1">Thallus</tissue>
    </source>
</reference>
<evidence type="ECO:0000313" key="1">
    <source>
        <dbReference type="EMBL" id="KAF7513950.1"/>
    </source>
</evidence>
<keyword evidence="2" id="KW-1185">Reference proteome</keyword>